<accession>A0A1Y5T0P5</accession>
<keyword evidence="2" id="KW-1185">Reference proteome</keyword>
<evidence type="ECO:0000313" key="2">
    <source>
        <dbReference type="Proteomes" id="UP000193200"/>
    </source>
</evidence>
<name>A0A1Y5T0P5_9PROT</name>
<proteinExistence type="predicted"/>
<reference evidence="1 2" key="1">
    <citation type="submission" date="2017-03" db="EMBL/GenBank/DDBJ databases">
        <authorList>
            <person name="Afonso C.L."/>
            <person name="Miller P.J."/>
            <person name="Scott M.A."/>
            <person name="Spackman E."/>
            <person name="Goraichik I."/>
            <person name="Dimitrov K.M."/>
            <person name="Suarez D.L."/>
            <person name="Swayne D.E."/>
        </authorList>
    </citation>
    <scope>NUCLEOTIDE SEQUENCE [LARGE SCALE GENOMIC DNA]</scope>
    <source>
        <strain evidence="1 2">CECT 7691</strain>
    </source>
</reference>
<dbReference type="RefSeq" id="WP_085883614.1">
    <property type="nucleotide sequence ID" value="NZ_FWFR01000002.1"/>
</dbReference>
<dbReference type="AlphaFoldDB" id="A0A1Y5T0P5"/>
<sequence>MVFFRRSKAEDVTEGAVFERHCASNFIETAKVVWIGKDSTGIPHVRYETALMGQGRFEPQGIRILALKSFADRFRHRCERNLAQFNA</sequence>
<dbReference type="EMBL" id="FWFR01000002">
    <property type="protein sequence ID" value="SLN53316.1"/>
    <property type="molecule type" value="Genomic_DNA"/>
</dbReference>
<evidence type="ECO:0000313" key="1">
    <source>
        <dbReference type="EMBL" id="SLN53316.1"/>
    </source>
</evidence>
<dbReference type="Proteomes" id="UP000193200">
    <property type="component" value="Unassembled WGS sequence"/>
</dbReference>
<protein>
    <submittedName>
        <fullName evidence="1">Uncharacterized protein</fullName>
    </submittedName>
</protein>
<dbReference type="InParanoid" id="A0A1Y5T0P5"/>
<organism evidence="1 2">
    <name type="scientific">Oceanibacterium hippocampi</name>
    <dbReference type="NCBI Taxonomy" id="745714"/>
    <lineage>
        <taxon>Bacteria</taxon>
        <taxon>Pseudomonadati</taxon>
        <taxon>Pseudomonadota</taxon>
        <taxon>Alphaproteobacteria</taxon>
        <taxon>Sneathiellales</taxon>
        <taxon>Sneathiellaceae</taxon>
        <taxon>Oceanibacterium</taxon>
    </lineage>
</organism>
<gene>
    <name evidence="1" type="ORF">OCH7691_02229</name>
</gene>